<proteinExistence type="predicted"/>
<dbReference type="Pfam" id="PF20151">
    <property type="entry name" value="DUF6533"/>
    <property type="match status" value="1"/>
</dbReference>
<dbReference type="AlphaFoldDB" id="A0A165CZE7"/>
<evidence type="ECO:0000256" key="1">
    <source>
        <dbReference type="SAM" id="Phobius"/>
    </source>
</evidence>
<name>A0A165CZE7_9APHY</name>
<accession>A0A165CZE7</accession>
<dbReference type="OrthoDB" id="2745134at2759"/>
<evidence type="ECO:0000313" key="3">
    <source>
        <dbReference type="EMBL" id="KZT03808.1"/>
    </source>
</evidence>
<feature type="domain" description="DUF6533" evidence="2">
    <location>
        <begin position="16"/>
        <end position="59"/>
    </location>
</feature>
<keyword evidence="4" id="KW-1185">Reference proteome</keyword>
<dbReference type="Proteomes" id="UP000076871">
    <property type="component" value="Unassembled WGS sequence"/>
</dbReference>
<reference evidence="3 4" key="1">
    <citation type="journal article" date="2016" name="Mol. Biol. Evol.">
        <title>Comparative Genomics of Early-Diverging Mushroom-Forming Fungi Provides Insights into the Origins of Lignocellulose Decay Capabilities.</title>
        <authorList>
            <person name="Nagy L.G."/>
            <person name="Riley R."/>
            <person name="Tritt A."/>
            <person name="Adam C."/>
            <person name="Daum C."/>
            <person name="Floudas D."/>
            <person name="Sun H."/>
            <person name="Yadav J.S."/>
            <person name="Pangilinan J."/>
            <person name="Larsson K.H."/>
            <person name="Matsuura K."/>
            <person name="Barry K."/>
            <person name="Labutti K."/>
            <person name="Kuo R."/>
            <person name="Ohm R.A."/>
            <person name="Bhattacharya S.S."/>
            <person name="Shirouzu T."/>
            <person name="Yoshinaga Y."/>
            <person name="Martin F.M."/>
            <person name="Grigoriev I.V."/>
            <person name="Hibbett D.S."/>
        </authorList>
    </citation>
    <scope>NUCLEOTIDE SEQUENCE [LARGE SCALE GENOMIC DNA]</scope>
    <source>
        <strain evidence="3 4">93-53</strain>
    </source>
</reference>
<protein>
    <recommendedName>
        <fullName evidence="2">DUF6533 domain-containing protein</fullName>
    </recommendedName>
</protein>
<keyword evidence="1" id="KW-1133">Transmembrane helix</keyword>
<dbReference type="RefSeq" id="XP_040761548.1">
    <property type="nucleotide sequence ID" value="XM_040902029.1"/>
</dbReference>
<dbReference type="InParanoid" id="A0A165CZE7"/>
<dbReference type="InterPro" id="IPR045340">
    <property type="entry name" value="DUF6533"/>
</dbReference>
<gene>
    <name evidence="3" type="ORF">LAESUDRAFT_325784</name>
</gene>
<keyword evidence="1" id="KW-0812">Transmembrane</keyword>
<evidence type="ECO:0000259" key="2">
    <source>
        <dbReference type="Pfam" id="PF20151"/>
    </source>
</evidence>
<feature type="transmembrane region" description="Helical" evidence="1">
    <location>
        <begin position="16"/>
        <end position="34"/>
    </location>
</feature>
<feature type="transmembrane region" description="Helical" evidence="1">
    <location>
        <begin position="46"/>
        <end position="67"/>
    </location>
</feature>
<evidence type="ECO:0000313" key="4">
    <source>
        <dbReference type="Proteomes" id="UP000076871"/>
    </source>
</evidence>
<dbReference type="GeneID" id="63819060"/>
<keyword evidence="1" id="KW-0472">Membrane</keyword>
<sequence length="97" mass="11033">MSITASEVGSFIIEDYAIVAGAALILFDHTITFGQDVQLVWGERSFSAWLVFANRMVALSYAIFSVWSLTNHDTVTLYGKHCHEQSAYDIDWNNLRW</sequence>
<dbReference type="EMBL" id="KV427641">
    <property type="protein sequence ID" value="KZT03808.1"/>
    <property type="molecule type" value="Genomic_DNA"/>
</dbReference>
<organism evidence="3 4">
    <name type="scientific">Laetiporus sulphureus 93-53</name>
    <dbReference type="NCBI Taxonomy" id="1314785"/>
    <lineage>
        <taxon>Eukaryota</taxon>
        <taxon>Fungi</taxon>
        <taxon>Dikarya</taxon>
        <taxon>Basidiomycota</taxon>
        <taxon>Agaricomycotina</taxon>
        <taxon>Agaricomycetes</taxon>
        <taxon>Polyporales</taxon>
        <taxon>Laetiporus</taxon>
    </lineage>
</organism>